<gene>
    <name evidence="2" type="ORF">KY465_15395</name>
</gene>
<reference evidence="2" key="1">
    <citation type="submission" date="2021-07" db="EMBL/GenBank/DDBJ databases">
        <title>Pseudohoeflea marina sp. nov. a polyhydroxyalcanoate-producing bacterium.</title>
        <authorList>
            <person name="Zheng W."/>
            <person name="Yu S."/>
            <person name="Huang Y."/>
        </authorList>
    </citation>
    <scope>NUCLEOTIDE SEQUENCE</scope>
    <source>
        <strain evidence="2">DP4N28-3</strain>
    </source>
</reference>
<protein>
    <submittedName>
        <fullName evidence="2">DUF2460 domain-containing protein</fullName>
    </submittedName>
</protein>
<keyword evidence="3" id="KW-1185">Reference proteome</keyword>
<dbReference type="Pfam" id="PF09343">
    <property type="entry name" value="DUF2460"/>
    <property type="match status" value="1"/>
</dbReference>
<proteinExistence type="predicted"/>
<feature type="domain" description="DUF2460" evidence="1">
    <location>
        <begin position="6"/>
        <end position="212"/>
    </location>
</feature>
<comment type="caution">
    <text evidence="2">The sequence shown here is derived from an EMBL/GenBank/DDBJ whole genome shotgun (WGS) entry which is preliminary data.</text>
</comment>
<dbReference type="NCBIfam" id="TIGR02217">
    <property type="entry name" value="chp_TIGR02217"/>
    <property type="match status" value="1"/>
</dbReference>
<evidence type="ECO:0000313" key="2">
    <source>
        <dbReference type="EMBL" id="MBW3098668.1"/>
    </source>
</evidence>
<dbReference type="Proteomes" id="UP001430804">
    <property type="component" value="Unassembled WGS sequence"/>
</dbReference>
<evidence type="ECO:0000259" key="1">
    <source>
        <dbReference type="Pfam" id="PF09343"/>
    </source>
</evidence>
<accession>A0ABS6WRU8</accession>
<evidence type="ECO:0000313" key="3">
    <source>
        <dbReference type="Proteomes" id="UP001430804"/>
    </source>
</evidence>
<dbReference type="RefSeq" id="WP_219202992.1">
    <property type="nucleotide sequence ID" value="NZ_JAHWQX010000004.1"/>
</dbReference>
<name>A0ABS6WRU8_9HYPH</name>
<dbReference type="InterPro" id="IPR011740">
    <property type="entry name" value="DUF2460"/>
</dbReference>
<organism evidence="2 3">
    <name type="scientific">Pseudohoeflea coraliihabitans</name>
    <dbReference type="NCBI Taxonomy" id="2860393"/>
    <lineage>
        <taxon>Bacteria</taxon>
        <taxon>Pseudomonadati</taxon>
        <taxon>Pseudomonadota</taxon>
        <taxon>Alphaproteobacteria</taxon>
        <taxon>Hyphomicrobiales</taxon>
        <taxon>Rhizobiaceae</taxon>
        <taxon>Pseudohoeflea</taxon>
    </lineage>
</organism>
<sequence length="213" mass="22663">MPEDFHEVSLPLRLALGATGGPTRRTDIVALSNGGEARNSRWADARRRYDVGTGLRSLDDLYALVAFFEARRGQLHGFRFRDPLDHSSAAPQDAPAAGDQMIGTGDGVTALFQLHKTYADAGGATSRLIEKPVDGTVLVAIDATPLDPSLFAVDATRGLISIEPAAIPPSGAVVTAGYLFDTPVRFDADRIEVNLAAFRAGSVPSVPLREIRP</sequence>
<dbReference type="EMBL" id="JAHWQX010000004">
    <property type="protein sequence ID" value="MBW3098668.1"/>
    <property type="molecule type" value="Genomic_DNA"/>
</dbReference>